<sequence length="110" mass="11930">MKIFALLSGLALAAALPSQPDSKALSLPSESSVLHDLVLNITTFPEQNEVLIDYLYKPGFDFYEEMGVSDGTSLVRRTDFNIPGLGERISVAFRIATVTIIRSAANILSV</sequence>
<proteinExistence type="predicted"/>
<organism evidence="2 3">
    <name type="scientific">Neonectria punicea</name>
    <dbReference type="NCBI Taxonomy" id="979145"/>
    <lineage>
        <taxon>Eukaryota</taxon>
        <taxon>Fungi</taxon>
        <taxon>Dikarya</taxon>
        <taxon>Ascomycota</taxon>
        <taxon>Pezizomycotina</taxon>
        <taxon>Sordariomycetes</taxon>
        <taxon>Hypocreomycetidae</taxon>
        <taxon>Hypocreales</taxon>
        <taxon>Nectriaceae</taxon>
        <taxon>Neonectria</taxon>
    </lineage>
</organism>
<evidence type="ECO:0000313" key="3">
    <source>
        <dbReference type="Proteomes" id="UP001498476"/>
    </source>
</evidence>
<feature type="signal peptide" evidence="1">
    <location>
        <begin position="1"/>
        <end position="15"/>
    </location>
</feature>
<feature type="chain" id="PRO_5046578114" evidence="1">
    <location>
        <begin position="16"/>
        <end position="110"/>
    </location>
</feature>
<keyword evidence="3" id="KW-1185">Reference proteome</keyword>
<gene>
    <name evidence="2" type="ORF">QQX98_005800</name>
</gene>
<dbReference type="Proteomes" id="UP001498476">
    <property type="component" value="Unassembled WGS sequence"/>
</dbReference>
<evidence type="ECO:0000313" key="2">
    <source>
        <dbReference type="EMBL" id="KAK7415554.1"/>
    </source>
</evidence>
<keyword evidence="1" id="KW-0732">Signal</keyword>
<protein>
    <submittedName>
        <fullName evidence="2">Uncharacterized protein</fullName>
    </submittedName>
</protein>
<comment type="caution">
    <text evidence="2">The sequence shown here is derived from an EMBL/GenBank/DDBJ whole genome shotgun (WGS) entry which is preliminary data.</text>
</comment>
<evidence type="ECO:0000256" key="1">
    <source>
        <dbReference type="SAM" id="SignalP"/>
    </source>
</evidence>
<accession>A0ABR1H362</accession>
<dbReference type="EMBL" id="JAZAVJ010000081">
    <property type="protein sequence ID" value="KAK7415554.1"/>
    <property type="molecule type" value="Genomic_DNA"/>
</dbReference>
<reference evidence="2 3" key="1">
    <citation type="journal article" date="2025" name="Microbiol. Resour. Announc.">
        <title>Draft genome sequences for Neonectria magnoliae and Neonectria punicea, canker pathogens of Liriodendron tulipifera and Acer saccharum in West Virginia.</title>
        <authorList>
            <person name="Petronek H.M."/>
            <person name="Kasson M.T."/>
            <person name="Metheny A.M."/>
            <person name="Stauder C.M."/>
            <person name="Lovett B."/>
            <person name="Lynch S.C."/>
            <person name="Garnas J.R."/>
            <person name="Kasson L.R."/>
            <person name="Stajich J.E."/>
        </authorList>
    </citation>
    <scope>NUCLEOTIDE SEQUENCE [LARGE SCALE GENOMIC DNA]</scope>
    <source>
        <strain evidence="2 3">NRRL 64653</strain>
    </source>
</reference>
<name>A0ABR1H362_9HYPO</name>